<dbReference type="InterPro" id="IPR001647">
    <property type="entry name" value="HTH_TetR"/>
</dbReference>
<reference evidence="2 3" key="1">
    <citation type="submission" date="2016-10" db="EMBL/GenBank/DDBJ databases">
        <authorList>
            <person name="de Groot N.N."/>
        </authorList>
    </citation>
    <scope>NUCLEOTIDE SEQUENCE [LARGE SCALE GENOMIC DNA]</scope>
    <source>
        <strain evidence="2 3">CGMCC 4.5506</strain>
    </source>
</reference>
<dbReference type="GO" id="GO:0000976">
    <property type="term" value="F:transcription cis-regulatory region binding"/>
    <property type="evidence" value="ECO:0007669"/>
    <property type="project" value="TreeGrafter"/>
</dbReference>
<name>A0A1G6RCY5_9PSEU</name>
<dbReference type="Pfam" id="PF17940">
    <property type="entry name" value="TetR_C_31"/>
    <property type="match status" value="1"/>
</dbReference>
<dbReference type="InterPro" id="IPR009057">
    <property type="entry name" value="Homeodomain-like_sf"/>
</dbReference>
<dbReference type="GO" id="GO:0003700">
    <property type="term" value="F:DNA-binding transcription factor activity"/>
    <property type="evidence" value="ECO:0007669"/>
    <property type="project" value="TreeGrafter"/>
</dbReference>
<dbReference type="PROSITE" id="PS50977">
    <property type="entry name" value="HTH_TETR_2"/>
    <property type="match status" value="1"/>
</dbReference>
<proteinExistence type="predicted"/>
<dbReference type="Proteomes" id="UP000199494">
    <property type="component" value="Unassembled WGS sequence"/>
</dbReference>
<gene>
    <name evidence="2" type="ORF">SAMN05421630_105237</name>
</gene>
<dbReference type="PANTHER" id="PTHR30055:SF231">
    <property type="entry name" value="TRANSCRIPTIONAL REGULATORY PROTEIN (PROBABLY DEOR-FAMILY)-RELATED"/>
    <property type="match status" value="1"/>
</dbReference>
<sequence>MVLWKPLNEENEPTVPRPNSQRRDLLADASIGVLAAQGSHGLTHRAVDAAAGVPAGTTSRYFRTRQALITGIVERFMTRLDERVAAQVVRPLEPADLEQALVTVLTSMVTDLSDEPLALFELHLVGTRDVAVRRVLAGALARRRALIVEQCVAAGIAISDEDAEVLEMGVLGIVFTGLTTGSLVDTGSATRVLVRGVLGRYPVGG</sequence>
<dbReference type="AlphaFoldDB" id="A0A1G6RCY5"/>
<evidence type="ECO:0000313" key="3">
    <source>
        <dbReference type="Proteomes" id="UP000199494"/>
    </source>
</evidence>
<dbReference type="EMBL" id="FMZE01000005">
    <property type="protein sequence ID" value="SDD02512.1"/>
    <property type="molecule type" value="Genomic_DNA"/>
</dbReference>
<evidence type="ECO:0000313" key="2">
    <source>
        <dbReference type="EMBL" id="SDD02512.1"/>
    </source>
</evidence>
<dbReference type="InterPro" id="IPR050109">
    <property type="entry name" value="HTH-type_TetR-like_transc_reg"/>
</dbReference>
<keyword evidence="1" id="KW-0238">DNA-binding</keyword>
<dbReference type="STRING" id="530584.SAMN05421630_105237"/>
<dbReference type="Gene3D" id="1.10.357.10">
    <property type="entry name" value="Tetracycline Repressor, domain 2"/>
    <property type="match status" value="1"/>
</dbReference>
<protein>
    <submittedName>
        <fullName evidence="2">Regulatory protein, tetR family</fullName>
    </submittedName>
</protein>
<dbReference type="InterPro" id="IPR041583">
    <property type="entry name" value="TetR_C_31"/>
</dbReference>
<accession>A0A1G6RCY5</accession>
<dbReference type="PANTHER" id="PTHR30055">
    <property type="entry name" value="HTH-TYPE TRANSCRIPTIONAL REGULATOR RUTR"/>
    <property type="match status" value="1"/>
</dbReference>
<organism evidence="2 3">
    <name type="scientific">Prauserella marina</name>
    <dbReference type="NCBI Taxonomy" id="530584"/>
    <lineage>
        <taxon>Bacteria</taxon>
        <taxon>Bacillati</taxon>
        <taxon>Actinomycetota</taxon>
        <taxon>Actinomycetes</taxon>
        <taxon>Pseudonocardiales</taxon>
        <taxon>Pseudonocardiaceae</taxon>
        <taxon>Prauserella</taxon>
    </lineage>
</organism>
<keyword evidence="3" id="KW-1185">Reference proteome</keyword>
<evidence type="ECO:0000256" key="1">
    <source>
        <dbReference type="ARBA" id="ARBA00023125"/>
    </source>
</evidence>
<dbReference type="SUPFAM" id="SSF46689">
    <property type="entry name" value="Homeodomain-like"/>
    <property type="match status" value="1"/>
</dbReference>